<gene>
    <name evidence="2" type="ORF">GTZ99_00735</name>
</gene>
<dbReference type="EMBL" id="JAAAPO010000001">
    <property type="protein sequence ID" value="NBC35079.1"/>
    <property type="molecule type" value="Genomic_DNA"/>
</dbReference>
<feature type="transmembrane region" description="Helical" evidence="1">
    <location>
        <begin position="84"/>
        <end position="103"/>
    </location>
</feature>
<dbReference type="Proteomes" id="UP000753724">
    <property type="component" value="Unassembled WGS sequence"/>
</dbReference>
<keyword evidence="1" id="KW-1133">Transmembrane helix</keyword>
<name>A0ABW9X993_9SPHN</name>
<reference evidence="3" key="1">
    <citation type="submission" date="2020-01" db="EMBL/GenBank/DDBJ databases">
        <title>Sphingomonas sp. strain CSW-10.</title>
        <authorList>
            <person name="Chen W.-M."/>
        </authorList>
    </citation>
    <scope>NUCLEOTIDE SEQUENCE [LARGE SCALE GENOMIC DNA]</scope>
    <source>
        <strain evidence="3">FSY-8</strain>
    </source>
</reference>
<organism evidence="2 3">
    <name type="scientific">Novosphingobium ovatum</name>
    <dbReference type="NCBI Taxonomy" id="1908523"/>
    <lineage>
        <taxon>Bacteria</taxon>
        <taxon>Pseudomonadati</taxon>
        <taxon>Pseudomonadota</taxon>
        <taxon>Alphaproteobacteria</taxon>
        <taxon>Sphingomonadales</taxon>
        <taxon>Sphingomonadaceae</taxon>
        <taxon>Novosphingobium</taxon>
    </lineage>
</organism>
<sequence length="397" mass="41416">MRKGAPDDAVAERGLTGRAKVAVVLCCLFGSCATLLQPLLLGRLVQSGALTPAQLGHAAAAQAAGMLLVSTLAATFLAKTQLRLKAGLAMVLGALCNGLTPLLHDTAIILIRFANGCSSGLLIWLLISMLTRDNAPALTLGLFNALRTGVALVMAGLMILQIPLWLSADSGYQLFALLQAISAIAVIGLPDRLAPDTTQTSGAARPWAARLPGLPGLLGLAGSLLFMAGIMGFWIYAEQVVEGRSFSGANASYLLPLSLFGQMLGGMLSALIARHAAPYWAILCGIGAICLAMVTVAGLDHPLAHVLAFLEFGFFWIFVPTFQIPLLMQLDGGPRAALLNPTAQMSGSAMGPFLAAQLVHWHSADKIPLLAMALVLGAAGAITMAHRLASRRRTMQA</sequence>
<accession>A0ABW9X993</accession>
<keyword evidence="1" id="KW-0812">Transmembrane</keyword>
<feature type="transmembrane region" description="Helical" evidence="1">
    <location>
        <begin position="279"/>
        <end position="299"/>
    </location>
</feature>
<dbReference type="RefSeq" id="WP_161716378.1">
    <property type="nucleotide sequence ID" value="NZ_JAAAPO010000001.1"/>
</dbReference>
<evidence type="ECO:0000256" key="1">
    <source>
        <dbReference type="SAM" id="Phobius"/>
    </source>
</evidence>
<proteinExistence type="predicted"/>
<dbReference type="SUPFAM" id="SSF103473">
    <property type="entry name" value="MFS general substrate transporter"/>
    <property type="match status" value="1"/>
</dbReference>
<keyword evidence="3" id="KW-1185">Reference proteome</keyword>
<feature type="transmembrane region" description="Helical" evidence="1">
    <location>
        <begin position="305"/>
        <end position="326"/>
    </location>
</feature>
<dbReference type="Gene3D" id="1.20.1250.20">
    <property type="entry name" value="MFS general substrate transporter like domains"/>
    <property type="match status" value="1"/>
</dbReference>
<dbReference type="PROSITE" id="PS51257">
    <property type="entry name" value="PROKAR_LIPOPROTEIN"/>
    <property type="match status" value="1"/>
</dbReference>
<feature type="transmembrane region" description="Helical" evidence="1">
    <location>
        <begin position="211"/>
        <end position="237"/>
    </location>
</feature>
<evidence type="ECO:0008006" key="4">
    <source>
        <dbReference type="Google" id="ProtNLM"/>
    </source>
</evidence>
<feature type="transmembrane region" description="Helical" evidence="1">
    <location>
        <begin position="59"/>
        <end position="77"/>
    </location>
</feature>
<feature type="transmembrane region" description="Helical" evidence="1">
    <location>
        <begin position="253"/>
        <end position="272"/>
    </location>
</feature>
<evidence type="ECO:0000313" key="2">
    <source>
        <dbReference type="EMBL" id="NBC35079.1"/>
    </source>
</evidence>
<keyword evidence="1" id="KW-0472">Membrane</keyword>
<feature type="transmembrane region" description="Helical" evidence="1">
    <location>
        <begin position="109"/>
        <end position="130"/>
    </location>
</feature>
<feature type="transmembrane region" description="Helical" evidence="1">
    <location>
        <begin position="21"/>
        <end position="39"/>
    </location>
</feature>
<evidence type="ECO:0000313" key="3">
    <source>
        <dbReference type="Proteomes" id="UP000753724"/>
    </source>
</evidence>
<feature type="transmembrane region" description="Helical" evidence="1">
    <location>
        <begin position="367"/>
        <end position="385"/>
    </location>
</feature>
<comment type="caution">
    <text evidence="2">The sequence shown here is derived from an EMBL/GenBank/DDBJ whole genome shotgun (WGS) entry which is preliminary data.</text>
</comment>
<dbReference type="InterPro" id="IPR036259">
    <property type="entry name" value="MFS_trans_sf"/>
</dbReference>
<feature type="transmembrane region" description="Helical" evidence="1">
    <location>
        <begin position="142"/>
        <end position="166"/>
    </location>
</feature>
<protein>
    <recommendedName>
        <fullName evidence="4">MFS family arabinose efflux permease</fullName>
    </recommendedName>
</protein>